<dbReference type="EMBL" id="KV722599">
    <property type="protein sequence ID" value="OCH85241.1"/>
    <property type="molecule type" value="Genomic_DNA"/>
</dbReference>
<proteinExistence type="predicted"/>
<dbReference type="AlphaFoldDB" id="A0A8E2DFS7"/>
<keyword evidence="3" id="KW-1185">Reference proteome</keyword>
<dbReference type="Proteomes" id="UP000250043">
    <property type="component" value="Unassembled WGS sequence"/>
</dbReference>
<sequence>MQSENLKTHIRSKTDNRYTYQTKYVPCPCKKCNGTLVPAYTVRSHTRTRVKVDKPAPKGEILSFAEAMRRKKQRRDIRQESCGTASCEPHVTPVSEEAPTACSSGENDAADTAERHKQSTSPVSDHDSLELRPSRPHSPTPFTLTDLRLDSAVTATGNTDALPDEPHRPPSPEPLNTLSIASAPPPLPTEDFYLAEIWHATFDQQDGIRLNSRRSWPKLGGNSLECGVLGKFHGWLIWTGIGQEDGEPEEQGH</sequence>
<evidence type="ECO:0000256" key="1">
    <source>
        <dbReference type="SAM" id="MobiDB-lite"/>
    </source>
</evidence>
<feature type="compositionally biased region" description="Basic and acidic residues" evidence="1">
    <location>
        <begin position="124"/>
        <end position="133"/>
    </location>
</feature>
<evidence type="ECO:0000313" key="2">
    <source>
        <dbReference type="EMBL" id="OCH85241.1"/>
    </source>
</evidence>
<protein>
    <submittedName>
        <fullName evidence="2">Uncharacterized protein</fullName>
    </submittedName>
</protein>
<gene>
    <name evidence="2" type="ORF">OBBRIDRAFT_839119</name>
</gene>
<name>A0A8E2DFS7_9APHY</name>
<accession>A0A8E2DFS7</accession>
<reference evidence="2 3" key="1">
    <citation type="submission" date="2016-07" db="EMBL/GenBank/DDBJ databases">
        <title>Draft genome of the white-rot fungus Obba rivulosa 3A-2.</title>
        <authorList>
            <consortium name="DOE Joint Genome Institute"/>
            <person name="Miettinen O."/>
            <person name="Riley R."/>
            <person name="Acob R."/>
            <person name="Barry K."/>
            <person name="Cullen D."/>
            <person name="De Vries R."/>
            <person name="Hainaut M."/>
            <person name="Hatakka A."/>
            <person name="Henrissat B."/>
            <person name="Hilden K."/>
            <person name="Kuo R."/>
            <person name="Labutti K."/>
            <person name="Lipzen A."/>
            <person name="Makela M.R."/>
            <person name="Sandor L."/>
            <person name="Spatafora J.W."/>
            <person name="Grigoriev I.V."/>
            <person name="Hibbett D.S."/>
        </authorList>
    </citation>
    <scope>NUCLEOTIDE SEQUENCE [LARGE SCALE GENOMIC DNA]</scope>
    <source>
        <strain evidence="2 3">3A-2</strain>
    </source>
</reference>
<evidence type="ECO:0000313" key="3">
    <source>
        <dbReference type="Proteomes" id="UP000250043"/>
    </source>
</evidence>
<organism evidence="2 3">
    <name type="scientific">Obba rivulosa</name>
    <dbReference type="NCBI Taxonomy" id="1052685"/>
    <lineage>
        <taxon>Eukaryota</taxon>
        <taxon>Fungi</taxon>
        <taxon>Dikarya</taxon>
        <taxon>Basidiomycota</taxon>
        <taxon>Agaricomycotina</taxon>
        <taxon>Agaricomycetes</taxon>
        <taxon>Polyporales</taxon>
        <taxon>Gelatoporiaceae</taxon>
        <taxon>Obba</taxon>
    </lineage>
</organism>
<feature type="region of interest" description="Disordered" evidence="1">
    <location>
        <begin position="72"/>
        <end position="184"/>
    </location>
</feature>